<feature type="non-terminal residue" evidence="1">
    <location>
        <position position="1"/>
    </location>
</feature>
<protein>
    <submittedName>
        <fullName evidence="1">ROK family protein</fullName>
    </submittedName>
</protein>
<proteinExistence type="predicted"/>
<dbReference type="SUPFAM" id="SSF53067">
    <property type="entry name" value="Actin-like ATPase domain"/>
    <property type="match status" value="1"/>
</dbReference>
<dbReference type="InterPro" id="IPR000600">
    <property type="entry name" value="ROK"/>
</dbReference>
<name>A0A7Y2E874_UNCEI</name>
<sequence length="159" mass="17572">VHFGANMIGGEWGHNPLPWPKAEEIPGPPCYCRQHGCLETYVSGTGLARDHEMHTGVRRSAEEILVGVNQNDKDCLATWDRYRDRLARGLSHVINLLDPDVIVLGGGLSKVSRIYKEVPDLWASYVFSDTVETKLLPPVHGDASGVRGAAWLWSPQETS</sequence>
<reference evidence="1 2" key="1">
    <citation type="submission" date="2020-03" db="EMBL/GenBank/DDBJ databases">
        <title>Metabolic flexibility allows generalist bacteria to become dominant in a frequently disturbed ecosystem.</title>
        <authorList>
            <person name="Chen Y.-J."/>
            <person name="Leung P.M."/>
            <person name="Bay S.K."/>
            <person name="Hugenholtz P."/>
            <person name="Kessler A.J."/>
            <person name="Shelley G."/>
            <person name="Waite D.W."/>
            <person name="Cook P.L."/>
            <person name="Greening C."/>
        </authorList>
    </citation>
    <scope>NUCLEOTIDE SEQUENCE [LARGE SCALE GENOMIC DNA]</scope>
    <source>
        <strain evidence="1">SS_bin_28</strain>
    </source>
</reference>
<dbReference type="InterPro" id="IPR043129">
    <property type="entry name" value="ATPase_NBD"/>
</dbReference>
<evidence type="ECO:0000313" key="2">
    <source>
        <dbReference type="Proteomes" id="UP000547674"/>
    </source>
</evidence>
<evidence type="ECO:0000313" key="1">
    <source>
        <dbReference type="EMBL" id="NNF06137.1"/>
    </source>
</evidence>
<comment type="caution">
    <text evidence="1">The sequence shown here is derived from an EMBL/GenBank/DDBJ whole genome shotgun (WGS) entry which is preliminary data.</text>
</comment>
<dbReference type="EMBL" id="JABDJR010000196">
    <property type="protein sequence ID" value="NNF06137.1"/>
    <property type="molecule type" value="Genomic_DNA"/>
</dbReference>
<dbReference type="AlphaFoldDB" id="A0A7Y2E874"/>
<dbReference type="Proteomes" id="UP000547674">
    <property type="component" value="Unassembled WGS sequence"/>
</dbReference>
<dbReference type="Gene3D" id="3.30.420.40">
    <property type="match status" value="1"/>
</dbReference>
<dbReference type="PANTHER" id="PTHR18964:SF174">
    <property type="entry name" value="D-ALLOSE KINASE-RELATED"/>
    <property type="match status" value="1"/>
</dbReference>
<dbReference type="GO" id="GO:0004396">
    <property type="term" value="F:hexokinase activity"/>
    <property type="evidence" value="ECO:0007669"/>
    <property type="project" value="TreeGrafter"/>
</dbReference>
<organism evidence="1 2">
    <name type="scientific">Eiseniibacteriota bacterium</name>
    <dbReference type="NCBI Taxonomy" id="2212470"/>
    <lineage>
        <taxon>Bacteria</taxon>
        <taxon>Candidatus Eiseniibacteriota</taxon>
    </lineage>
</organism>
<accession>A0A7Y2E874</accession>
<dbReference type="PANTHER" id="PTHR18964">
    <property type="entry name" value="ROK (REPRESSOR, ORF, KINASE) FAMILY"/>
    <property type="match status" value="1"/>
</dbReference>
<gene>
    <name evidence="1" type="ORF">HKN21_05200</name>
</gene>
<dbReference type="Pfam" id="PF00480">
    <property type="entry name" value="ROK"/>
    <property type="match status" value="1"/>
</dbReference>